<accession>A0ABU2RWR0</accession>
<feature type="region of interest" description="Disordered" evidence="5">
    <location>
        <begin position="213"/>
        <end position="242"/>
    </location>
</feature>
<feature type="compositionally biased region" description="Low complexity" evidence="5">
    <location>
        <begin position="228"/>
        <end position="242"/>
    </location>
</feature>
<name>A0ABU2RWR0_9ACTN</name>
<evidence type="ECO:0000259" key="6">
    <source>
        <dbReference type="PROSITE" id="PS50977"/>
    </source>
</evidence>
<proteinExistence type="predicted"/>
<gene>
    <name evidence="7" type="ORF">RM779_00900</name>
</gene>
<keyword evidence="2 4" id="KW-0238">DNA-binding</keyword>
<dbReference type="InterPro" id="IPR001647">
    <property type="entry name" value="HTH_TetR"/>
</dbReference>
<reference evidence="8" key="1">
    <citation type="submission" date="2023-07" db="EMBL/GenBank/DDBJ databases">
        <title>30 novel species of actinomycetes from the DSMZ collection.</title>
        <authorList>
            <person name="Nouioui I."/>
        </authorList>
    </citation>
    <scope>NUCLEOTIDE SEQUENCE [LARGE SCALE GENOMIC DNA]</scope>
    <source>
        <strain evidence="8">DSM 41886</strain>
    </source>
</reference>
<feature type="domain" description="HTH tetR-type" evidence="6">
    <location>
        <begin position="16"/>
        <end position="76"/>
    </location>
</feature>
<organism evidence="7 8">
    <name type="scientific">Streptomyces johnsoniae</name>
    <dbReference type="NCBI Taxonomy" id="3075532"/>
    <lineage>
        <taxon>Bacteria</taxon>
        <taxon>Bacillati</taxon>
        <taxon>Actinomycetota</taxon>
        <taxon>Actinomycetes</taxon>
        <taxon>Kitasatosporales</taxon>
        <taxon>Streptomycetaceae</taxon>
        <taxon>Streptomyces</taxon>
    </lineage>
</organism>
<dbReference type="EMBL" id="JAVREV010000001">
    <property type="protein sequence ID" value="MDT0441160.1"/>
    <property type="molecule type" value="Genomic_DNA"/>
</dbReference>
<dbReference type="PANTHER" id="PTHR30055:SF238">
    <property type="entry name" value="MYCOFACTOCIN BIOSYNTHESIS TRANSCRIPTIONAL REGULATOR MFTR-RELATED"/>
    <property type="match status" value="1"/>
</dbReference>
<comment type="caution">
    <text evidence="7">The sequence shown here is derived from an EMBL/GenBank/DDBJ whole genome shotgun (WGS) entry which is preliminary data.</text>
</comment>
<evidence type="ECO:0000313" key="7">
    <source>
        <dbReference type="EMBL" id="MDT0441160.1"/>
    </source>
</evidence>
<dbReference type="Gene3D" id="1.10.10.60">
    <property type="entry name" value="Homeodomain-like"/>
    <property type="match status" value="1"/>
</dbReference>
<keyword evidence="8" id="KW-1185">Reference proteome</keyword>
<dbReference type="InterPro" id="IPR041347">
    <property type="entry name" value="MftR_C"/>
</dbReference>
<evidence type="ECO:0000256" key="5">
    <source>
        <dbReference type="SAM" id="MobiDB-lite"/>
    </source>
</evidence>
<dbReference type="SUPFAM" id="SSF46689">
    <property type="entry name" value="Homeodomain-like"/>
    <property type="match status" value="1"/>
</dbReference>
<dbReference type="PROSITE" id="PS50977">
    <property type="entry name" value="HTH_TETR_2"/>
    <property type="match status" value="1"/>
</dbReference>
<feature type="DNA-binding region" description="H-T-H motif" evidence="4">
    <location>
        <begin position="39"/>
        <end position="58"/>
    </location>
</feature>
<sequence>MTTEAPAADRRRRKALRTREALASAAFELVLDHGLAAVTVERIAERADVARRTFSRHFGSKESAALDVIRADGARINALLRARPADEPPFAAYRAAVLSWLADTTEPPWPHRPRMPELLRLTLREPALHAAFHHIRVEAQRESARIVAARLGLDPHHDPRPAVLAGAAAGALSAAQELWIAGSEEVGADAGSDLTALVERAFSVLALRPGALPRQRAEDGADRGTGRTGRTSSTDTEGAAGT</sequence>
<evidence type="ECO:0000256" key="1">
    <source>
        <dbReference type="ARBA" id="ARBA00023015"/>
    </source>
</evidence>
<dbReference type="Pfam" id="PF17754">
    <property type="entry name" value="TetR_C_14"/>
    <property type="match status" value="1"/>
</dbReference>
<feature type="compositionally biased region" description="Basic and acidic residues" evidence="5">
    <location>
        <begin position="215"/>
        <end position="225"/>
    </location>
</feature>
<dbReference type="PANTHER" id="PTHR30055">
    <property type="entry name" value="HTH-TYPE TRANSCRIPTIONAL REGULATOR RUTR"/>
    <property type="match status" value="1"/>
</dbReference>
<evidence type="ECO:0000256" key="2">
    <source>
        <dbReference type="ARBA" id="ARBA00023125"/>
    </source>
</evidence>
<dbReference type="InterPro" id="IPR009057">
    <property type="entry name" value="Homeodomain-like_sf"/>
</dbReference>
<protein>
    <submittedName>
        <fullName evidence="7">TetR family transcriptional regulator</fullName>
    </submittedName>
</protein>
<evidence type="ECO:0000313" key="8">
    <source>
        <dbReference type="Proteomes" id="UP001183615"/>
    </source>
</evidence>
<dbReference type="Gene3D" id="1.10.357.10">
    <property type="entry name" value="Tetracycline Repressor, domain 2"/>
    <property type="match status" value="1"/>
</dbReference>
<dbReference type="InterPro" id="IPR050109">
    <property type="entry name" value="HTH-type_TetR-like_transc_reg"/>
</dbReference>
<dbReference type="Pfam" id="PF00440">
    <property type="entry name" value="TetR_N"/>
    <property type="match status" value="1"/>
</dbReference>
<keyword evidence="1" id="KW-0805">Transcription regulation</keyword>
<keyword evidence="3" id="KW-0804">Transcription</keyword>
<dbReference type="RefSeq" id="WP_311614706.1">
    <property type="nucleotide sequence ID" value="NZ_JAVREV010000001.1"/>
</dbReference>
<dbReference type="Proteomes" id="UP001183615">
    <property type="component" value="Unassembled WGS sequence"/>
</dbReference>
<evidence type="ECO:0000256" key="4">
    <source>
        <dbReference type="PROSITE-ProRule" id="PRU00335"/>
    </source>
</evidence>
<evidence type="ECO:0000256" key="3">
    <source>
        <dbReference type="ARBA" id="ARBA00023163"/>
    </source>
</evidence>